<dbReference type="OrthoDB" id="1470350at2759"/>
<dbReference type="GO" id="GO:0004497">
    <property type="term" value="F:monooxygenase activity"/>
    <property type="evidence" value="ECO:0007669"/>
    <property type="project" value="InterPro"/>
</dbReference>
<dbReference type="GO" id="GO:0005506">
    <property type="term" value="F:iron ion binding"/>
    <property type="evidence" value="ECO:0007669"/>
    <property type="project" value="InterPro"/>
</dbReference>
<keyword evidence="3" id="KW-0479">Metal-binding</keyword>
<evidence type="ECO:0000313" key="6">
    <source>
        <dbReference type="Proteomes" id="UP000008066"/>
    </source>
</evidence>
<dbReference type="GeneID" id="18259996"/>
<dbReference type="InterPro" id="IPR036396">
    <property type="entry name" value="Cyt_P450_sf"/>
</dbReference>
<dbReference type="KEGG" id="cthr:CTHT_0059580"/>
<name>G0SES9_CHATD</name>
<keyword evidence="4" id="KW-0408">Iron</keyword>
<dbReference type="InterPro" id="IPR050121">
    <property type="entry name" value="Cytochrome_P450_monoxygenase"/>
</dbReference>
<accession>G0SES9</accession>
<keyword evidence="2" id="KW-0349">Heme</keyword>
<reference evidence="5 6" key="1">
    <citation type="journal article" date="2011" name="Cell">
        <title>Insight into structure and assembly of the nuclear pore complex by utilizing the genome of a eukaryotic thermophile.</title>
        <authorList>
            <person name="Amlacher S."/>
            <person name="Sarges P."/>
            <person name="Flemming D."/>
            <person name="van Noort V."/>
            <person name="Kunze R."/>
            <person name="Devos D.P."/>
            <person name="Arumugam M."/>
            <person name="Bork P."/>
            <person name="Hurt E."/>
        </authorList>
    </citation>
    <scope>NUCLEOTIDE SEQUENCE [LARGE SCALE GENOMIC DNA]</scope>
    <source>
        <strain evidence="6">DSM 1495 / CBS 144.50 / IMI 039719</strain>
    </source>
</reference>
<dbReference type="Pfam" id="PF00067">
    <property type="entry name" value="p450"/>
    <property type="match status" value="1"/>
</dbReference>
<evidence type="ECO:0000313" key="5">
    <source>
        <dbReference type="EMBL" id="EGS17945.1"/>
    </source>
</evidence>
<evidence type="ECO:0000256" key="3">
    <source>
        <dbReference type="ARBA" id="ARBA00022723"/>
    </source>
</evidence>
<dbReference type="GO" id="GO:0020037">
    <property type="term" value="F:heme binding"/>
    <property type="evidence" value="ECO:0007669"/>
    <property type="project" value="InterPro"/>
</dbReference>
<dbReference type="STRING" id="759272.G0SES9"/>
<dbReference type="PANTHER" id="PTHR24305:SF166">
    <property type="entry name" value="CYTOCHROME P450 12A4, MITOCHONDRIAL-RELATED"/>
    <property type="match status" value="1"/>
</dbReference>
<evidence type="ECO:0008006" key="7">
    <source>
        <dbReference type="Google" id="ProtNLM"/>
    </source>
</evidence>
<dbReference type="eggNOG" id="KOG0157">
    <property type="taxonomic scope" value="Eukaryota"/>
</dbReference>
<evidence type="ECO:0000256" key="4">
    <source>
        <dbReference type="ARBA" id="ARBA00023004"/>
    </source>
</evidence>
<dbReference type="RefSeq" id="XP_006696276.1">
    <property type="nucleotide sequence ID" value="XM_006696213.1"/>
</dbReference>
<keyword evidence="6" id="KW-1185">Reference proteome</keyword>
<dbReference type="AlphaFoldDB" id="G0SES9"/>
<dbReference type="InterPro" id="IPR001128">
    <property type="entry name" value="Cyt_P450"/>
</dbReference>
<dbReference type="CDD" id="cd11069">
    <property type="entry name" value="CYP_FUM15-like"/>
    <property type="match status" value="1"/>
</dbReference>
<protein>
    <recommendedName>
        <fullName evidence="7">Cytochrome P450</fullName>
    </recommendedName>
</protein>
<dbReference type="EMBL" id="GL988046">
    <property type="protein sequence ID" value="EGS17945.1"/>
    <property type="molecule type" value="Genomic_DNA"/>
</dbReference>
<gene>
    <name evidence="5" type="ORF">CTHT_0059580</name>
</gene>
<dbReference type="Gene3D" id="1.10.630.10">
    <property type="entry name" value="Cytochrome P450"/>
    <property type="match status" value="1"/>
</dbReference>
<dbReference type="SUPFAM" id="SSF48264">
    <property type="entry name" value="Cytochrome P450"/>
    <property type="match status" value="1"/>
</dbReference>
<evidence type="ECO:0000256" key="1">
    <source>
        <dbReference type="ARBA" id="ARBA00010617"/>
    </source>
</evidence>
<dbReference type="PANTHER" id="PTHR24305">
    <property type="entry name" value="CYTOCHROME P450"/>
    <property type="match status" value="1"/>
</dbReference>
<comment type="similarity">
    <text evidence="1">Belongs to the cytochrome P450 family.</text>
</comment>
<dbReference type="Proteomes" id="UP000008066">
    <property type="component" value="Unassembled WGS sequence"/>
</dbReference>
<proteinExistence type="inferred from homology"/>
<sequence length="471" mass="52974">MGQTSRLTKLRAIPNNGTIRYLGPFNRGRFFLTTPETLADVLVNRAYDWEKPKHFRTNLGRILGFGLYFAEGDVHRIQRKALTPVFKSRHIRDDLYPIFWAKACECVAELIKHISTRHKDDWGPKASGKGNPVSGTVEVSGWASRATLDIIGVAGLGHDFQALKSPEGELIQAYSKIFAPSSHSWTLFILGMIFPPWVVSLVPLKANRDIKAGVKSVRNVCRQLIKEASAGDARKADGGWIYCLSLSSQMHFYHDTEALVDQLMTFLIAGHETTAAAMTWVIYLLAVYPDIQETLRQEVRENLPSPAWGQGITKHNIDRLPYLTTVCLEVLWCFPPLPLTARVAIRDTRIGDVHIPAGSEVFLVPWAINKSERLWSKDALHFNPRWWLKTVPARSPIEDGGDRETENIKPFGVANFAKEEFTCLLAAWVGRFKMELHDPELAVYKNVKIGGGITARPNKGMYINMTVLDGW</sequence>
<dbReference type="HOGENOM" id="CLU_001570_5_11_1"/>
<organism evidence="6">
    <name type="scientific">Chaetomium thermophilum (strain DSM 1495 / CBS 144.50 / IMI 039719)</name>
    <name type="common">Thermochaetoides thermophila</name>
    <dbReference type="NCBI Taxonomy" id="759272"/>
    <lineage>
        <taxon>Eukaryota</taxon>
        <taxon>Fungi</taxon>
        <taxon>Dikarya</taxon>
        <taxon>Ascomycota</taxon>
        <taxon>Pezizomycotina</taxon>
        <taxon>Sordariomycetes</taxon>
        <taxon>Sordariomycetidae</taxon>
        <taxon>Sordariales</taxon>
        <taxon>Chaetomiaceae</taxon>
        <taxon>Thermochaetoides</taxon>
    </lineage>
</organism>
<evidence type="ECO:0000256" key="2">
    <source>
        <dbReference type="ARBA" id="ARBA00022617"/>
    </source>
</evidence>
<dbReference type="GO" id="GO:0016705">
    <property type="term" value="F:oxidoreductase activity, acting on paired donors, with incorporation or reduction of molecular oxygen"/>
    <property type="evidence" value="ECO:0007669"/>
    <property type="project" value="InterPro"/>
</dbReference>